<evidence type="ECO:0000259" key="2">
    <source>
        <dbReference type="Pfam" id="PF02463"/>
    </source>
</evidence>
<dbReference type="RefSeq" id="WP_316254913.1">
    <property type="nucleotide sequence ID" value="NZ_CP132457.1"/>
</dbReference>
<protein>
    <submittedName>
        <fullName evidence="3">Chromosome segregation protein SMC</fullName>
    </submittedName>
</protein>
<dbReference type="SUPFAM" id="SSF52540">
    <property type="entry name" value="P-loop containing nucleoside triphosphate hydrolases"/>
    <property type="match status" value="1"/>
</dbReference>
<feature type="coiled-coil region" evidence="1">
    <location>
        <begin position="277"/>
        <end position="321"/>
    </location>
</feature>
<proteinExistence type="predicted"/>
<dbReference type="InterPro" id="IPR027417">
    <property type="entry name" value="P-loop_NTPase"/>
</dbReference>
<dbReference type="Pfam" id="PF02463">
    <property type="entry name" value="SMC_N"/>
    <property type="match status" value="1"/>
</dbReference>
<evidence type="ECO:0000313" key="4">
    <source>
        <dbReference type="Proteomes" id="UP001305787"/>
    </source>
</evidence>
<evidence type="ECO:0000256" key="1">
    <source>
        <dbReference type="SAM" id="Coils"/>
    </source>
</evidence>
<dbReference type="EMBL" id="CP132457">
    <property type="protein sequence ID" value="WNY65541.1"/>
    <property type="molecule type" value="Genomic_DNA"/>
</dbReference>
<accession>A0ABZ0CE26</accession>
<feature type="domain" description="RecF/RecN/SMC N-terminal" evidence="2">
    <location>
        <begin position="3"/>
        <end position="812"/>
    </location>
</feature>
<name>A0ABZ0CE26_BORAD</name>
<reference evidence="3" key="1">
    <citation type="submission" date="2023-07" db="EMBL/GenBank/DDBJ databases">
        <title>Genome sequencing of multiple Borrelia sensu lato isolates.</title>
        <authorList>
            <person name="Mongodin E.F."/>
            <person name="Rudenko N."/>
            <person name="Fraser C.M."/>
            <person name="Schutzer S."/>
            <person name="Luft B."/>
            <person name="Morgan R."/>
            <person name="Chastens S."/>
            <person name="Qiu W."/>
        </authorList>
    </citation>
    <scope>NUCLEOTIDE SEQUENCE [LARGE SCALE GENOMIC DNA]</scope>
    <source>
        <strain evidence="3">21038</strain>
    </source>
</reference>
<dbReference type="Proteomes" id="UP001305787">
    <property type="component" value="Chromosome"/>
</dbReference>
<keyword evidence="4" id="KW-1185">Reference proteome</keyword>
<sequence length="819" mass="95732">MVLKKIVLLGFKSFLNRQEFEIGENLSFIVGPNGCGKSNFIDAVRFCMGEDDLKFLRVEDISDLISVSKLGKSNFAEITLFFSNTNSNTNSEQSILKEFEGDFYIRRRLYKDGSSEYYFNNKVLNFQDYNRLLNSFKFKKSPYMFITQGRVEDISLERNVNLKSLIEQASGIDILKIEEEEALKNFKQSNQNLSSLLSLQENLRQKYNNIKNVYLLRKKHQDLSQKLEALEKKITLKKLFNINFDLNVLKSELNLDGLTKFLSSGFKEKLEFYSFREKNVINNIQELEKDLELMRSKILGLEIKIQKLEQEKMLKMNLENKFVKSKSESEEKKNSINNSLYQLNSLLKEKKNEFFSLSDEINRYTKSFFELVDLILSVLKSAKSEEFVLLKENILDSLKLFEESLSIKYIKEIRVNLIKYISKDENLLALLKDKIEPIFDQNVDLKKFLLEKNALKSNLAKEITNIERLIEEKTLQLNDVLGELEYIELSKFKNLDEIKLIDGNLEFLFESKNSLDEELKDLYLKLENLNLEKSDIQFNLSNLIGASKFGSGSFKDKDFSSLVFLNDFKKTNYYEYIKKQTEYEFLLNSNASIKSEIENFNVSNEMSDKFELEEDLATRELLRKEIDSINLGDYVFFNIDKEFDETKDRFEKVSLQVEDLKLSKYSLQKLQKKIKNEIYKKFRESFDEINKNFSYFFKKIFKGTASLFYDENTDNVEIKINFSNKFVKNNNMLSGGESTLVSMAFLFALYYYSPACFCMLDEVDAALDFENSKKLSLLLKELGKKIQLLVITHNAYVSEGSENLIGITLDNGESRVFNI</sequence>
<dbReference type="PANTHER" id="PTHR43977">
    <property type="entry name" value="STRUCTURAL MAINTENANCE OF CHROMOSOMES PROTEIN 3"/>
    <property type="match status" value="1"/>
</dbReference>
<gene>
    <name evidence="3" type="ORF">QIA45_00215</name>
</gene>
<dbReference type="InterPro" id="IPR003395">
    <property type="entry name" value="RecF/RecN/SMC_N"/>
</dbReference>
<evidence type="ECO:0000313" key="3">
    <source>
        <dbReference type="EMBL" id="WNY65541.1"/>
    </source>
</evidence>
<organism evidence="3 4">
    <name type="scientific">Borrelia andersonii</name>
    <name type="common">Borreliella andersonii</name>
    <dbReference type="NCBI Taxonomy" id="42109"/>
    <lineage>
        <taxon>Bacteria</taxon>
        <taxon>Pseudomonadati</taxon>
        <taxon>Spirochaetota</taxon>
        <taxon>Spirochaetia</taxon>
        <taxon>Spirochaetales</taxon>
        <taxon>Borreliaceae</taxon>
        <taxon>Borreliella</taxon>
    </lineage>
</organism>
<dbReference type="Gene3D" id="3.40.50.300">
    <property type="entry name" value="P-loop containing nucleotide triphosphate hydrolases"/>
    <property type="match status" value="2"/>
</dbReference>
<keyword evidence="1" id="KW-0175">Coiled coil</keyword>